<evidence type="ECO:0000256" key="1">
    <source>
        <dbReference type="SAM" id="MobiDB-lite"/>
    </source>
</evidence>
<evidence type="ECO:0000313" key="2">
    <source>
        <dbReference type="EMBL" id="CAB4803807.1"/>
    </source>
</evidence>
<protein>
    <submittedName>
        <fullName evidence="2">Unannotated protein</fullName>
    </submittedName>
</protein>
<accession>A0A6J6YDY0</accession>
<reference evidence="2" key="1">
    <citation type="submission" date="2020-05" db="EMBL/GenBank/DDBJ databases">
        <authorList>
            <person name="Chiriac C."/>
            <person name="Salcher M."/>
            <person name="Ghai R."/>
            <person name="Kavagutti S V."/>
        </authorList>
    </citation>
    <scope>NUCLEOTIDE SEQUENCE</scope>
</reference>
<dbReference type="AlphaFoldDB" id="A0A6J6YDY0"/>
<organism evidence="2">
    <name type="scientific">freshwater metagenome</name>
    <dbReference type="NCBI Taxonomy" id="449393"/>
    <lineage>
        <taxon>unclassified sequences</taxon>
        <taxon>metagenomes</taxon>
        <taxon>ecological metagenomes</taxon>
    </lineage>
</organism>
<sequence>MLTNSNGKTPCTASADPVRSAIAAMKPPMLSPMRPPANVITAMPAGPERMLTPNGIITSVKNSASMQPNNALPASRPMRMLTRLVGDASSRSKKPVSMSTASAAPPVTEPKMTPCNTLAAKVSARNESTFGKPGSCVARLNDDAPSAAKNNGKINEGIISAGWRTIAMMLRFDIAIV</sequence>
<feature type="region of interest" description="Disordered" evidence="1">
    <location>
        <begin position="87"/>
        <end position="112"/>
    </location>
</feature>
<proteinExistence type="predicted"/>
<dbReference type="EMBL" id="CAFAAI010000202">
    <property type="protein sequence ID" value="CAB4803807.1"/>
    <property type="molecule type" value="Genomic_DNA"/>
</dbReference>
<gene>
    <name evidence="2" type="ORF">UFOPK2992_01166</name>
</gene>
<name>A0A6J6YDY0_9ZZZZ</name>